<evidence type="ECO:0000256" key="1">
    <source>
        <dbReference type="ARBA" id="ARBA00022679"/>
    </source>
</evidence>
<evidence type="ECO:0000259" key="3">
    <source>
        <dbReference type="Pfam" id="PF00294"/>
    </source>
</evidence>
<sequence>MDTIGAGDTVHGALLAWLYTKDIVTVEQLRGLDANSWREALRYAGAAAAITVSRAGAEPPYAAELPVRI</sequence>
<comment type="caution">
    <text evidence="4">The sequence shown here is derived from an EMBL/GenBank/DDBJ whole genome shotgun (WGS) entry which is preliminary data.</text>
</comment>
<evidence type="ECO:0000256" key="2">
    <source>
        <dbReference type="ARBA" id="ARBA00022777"/>
    </source>
</evidence>
<feature type="domain" description="Carbohydrate kinase PfkB" evidence="3">
    <location>
        <begin position="2"/>
        <end position="60"/>
    </location>
</feature>
<dbReference type="Gene3D" id="3.40.1190.20">
    <property type="match status" value="1"/>
</dbReference>
<keyword evidence="1" id="KW-0808">Transferase</keyword>
<dbReference type="Proteomes" id="UP001597045">
    <property type="component" value="Unassembled WGS sequence"/>
</dbReference>
<dbReference type="GO" id="GO:0016301">
    <property type="term" value="F:kinase activity"/>
    <property type="evidence" value="ECO:0007669"/>
    <property type="project" value="UniProtKB-KW"/>
</dbReference>
<keyword evidence="2 4" id="KW-0418">Kinase</keyword>
<evidence type="ECO:0000313" key="5">
    <source>
        <dbReference type="Proteomes" id="UP001597045"/>
    </source>
</evidence>
<organism evidence="4 5">
    <name type="scientific">Kibdelosporangium lantanae</name>
    <dbReference type="NCBI Taxonomy" id="1497396"/>
    <lineage>
        <taxon>Bacteria</taxon>
        <taxon>Bacillati</taxon>
        <taxon>Actinomycetota</taxon>
        <taxon>Actinomycetes</taxon>
        <taxon>Pseudonocardiales</taxon>
        <taxon>Pseudonocardiaceae</taxon>
        <taxon>Kibdelosporangium</taxon>
    </lineage>
</organism>
<dbReference type="InterPro" id="IPR029056">
    <property type="entry name" value="Ribokinase-like"/>
</dbReference>
<accession>A0ABW3M628</accession>
<gene>
    <name evidence="4" type="ORF">ACFQ1S_06840</name>
</gene>
<reference evidence="5" key="1">
    <citation type="journal article" date="2019" name="Int. J. Syst. Evol. Microbiol.">
        <title>The Global Catalogue of Microorganisms (GCM) 10K type strain sequencing project: providing services to taxonomists for standard genome sequencing and annotation.</title>
        <authorList>
            <consortium name="The Broad Institute Genomics Platform"/>
            <consortium name="The Broad Institute Genome Sequencing Center for Infectious Disease"/>
            <person name="Wu L."/>
            <person name="Ma J."/>
        </authorList>
    </citation>
    <scope>NUCLEOTIDE SEQUENCE [LARGE SCALE GENOMIC DNA]</scope>
    <source>
        <strain evidence="5">JCM 31486</strain>
    </source>
</reference>
<dbReference type="InterPro" id="IPR002173">
    <property type="entry name" value="Carboh/pur_kinase_PfkB_CS"/>
</dbReference>
<dbReference type="Pfam" id="PF00294">
    <property type="entry name" value="PfkB"/>
    <property type="match status" value="1"/>
</dbReference>
<keyword evidence="5" id="KW-1185">Reference proteome</keyword>
<evidence type="ECO:0000313" key="4">
    <source>
        <dbReference type="EMBL" id="MFD1045320.1"/>
    </source>
</evidence>
<dbReference type="PROSITE" id="PS00584">
    <property type="entry name" value="PFKB_KINASES_2"/>
    <property type="match status" value="1"/>
</dbReference>
<dbReference type="SUPFAM" id="SSF53613">
    <property type="entry name" value="Ribokinase-like"/>
    <property type="match status" value="1"/>
</dbReference>
<protein>
    <submittedName>
        <fullName evidence="4">PfkB family carbohydrate kinase</fullName>
    </submittedName>
</protein>
<dbReference type="EMBL" id="JBHTIS010000265">
    <property type="protein sequence ID" value="MFD1045320.1"/>
    <property type="molecule type" value="Genomic_DNA"/>
</dbReference>
<dbReference type="InterPro" id="IPR011611">
    <property type="entry name" value="PfkB_dom"/>
</dbReference>
<name>A0ABW3M628_9PSEU</name>
<proteinExistence type="predicted"/>